<proteinExistence type="predicted"/>
<dbReference type="EMBL" id="CP071462">
    <property type="protein sequence ID" value="QSX00163.1"/>
    <property type="molecule type" value="Genomic_DNA"/>
</dbReference>
<sequence>MTFDLPASVADSWRALGTRTGETSVVLASITAETTVYEPIEGADELAAVGASEIPARSLFAVDVTVSPSLSSLGMAPESVFEKAAPKAKSQFVDTLESEGLTVEGTRETLEFEASNGETGSWYVFDVAYPVDPEVTDGTERIDAEAHAAVWPTETTFGMAGGVLPLEDGVDTGAADSETTPEDGLDVDPERDRETIAELIRTIDFEAEDAEGEE</sequence>
<evidence type="ECO:0000313" key="2">
    <source>
        <dbReference type="EMBL" id="QSX00163.1"/>
    </source>
</evidence>
<dbReference type="InterPro" id="IPR045396">
    <property type="entry name" value="DUF6517"/>
</dbReference>
<gene>
    <name evidence="2" type="ORF">J0X25_04130</name>
</gene>
<protein>
    <submittedName>
        <fullName evidence="2">Uncharacterized protein</fullName>
    </submittedName>
</protein>
<evidence type="ECO:0000256" key="1">
    <source>
        <dbReference type="SAM" id="MobiDB-lite"/>
    </source>
</evidence>
<dbReference type="GeneID" id="63186465"/>
<dbReference type="KEGG" id="hakz:J0X25_04130"/>
<dbReference type="AlphaFoldDB" id="A0A8A2VIK7"/>
<dbReference type="Pfam" id="PF20127">
    <property type="entry name" value="DUF6517"/>
    <property type="match status" value="1"/>
</dbReference>
<organism evidence="2 3">
    <name type="scientific">Haloterrigena alkaliphila</name>
    <dbReference type="NCBI Taxonomy" id="2816475"/>
    <lineage>
        <taxon>Archaea</taxon>
        <taxon>Methanobacteriati</taxon>
        <taxon>Methanobacteriota</taxon>
        <taxon>Stenosarchaea group</taxon>
        <taxon>Halobacteria</taxon>
        <taxon>Halobacteriales</taxon>
        <taxon>Natrialbaceae</taxon>
        <taxon>Haloterrigena</taxon>
    </lineage>
</organism>
<reference evidence="2 3" key="1">
    <citation type="submission" date="2021-03" db="EMBL/GenBank/DDBJ databases">
        <title>Haloterrigena longa sp. nov. and Haloterrigena limicola sp. nov., extremely halophilic archaea isolated from a salt lake.</title>
        <authorList>
            <person name="Henglin C."/>
        </authorList>
    </citation>
    <scope>NUCLEOTIDE SEQUENCE [LARGE SCALE GENOMIC DNA]</scope>
    <source>
        <strain evidence="2 3">KZCA68</strain>
    </source>
</reference>
<feature type="region of interest" description="Disordered" evidence="1">
    <location>
        <begin position="166"/>
        <end position="192"/>
    </location>
</feature>
<dbReference type="RefSeq" id="WP_207289883.1">
    <property type="nucleotide sequence ID" value="NZ_CP071462.1"/>
</dbReference>
<name>A0A8A2VIK7_9EURY</name>
<keyword evidence="3" id="KW-1185">Reference proteome</keyword>
<dbReference type="Proteomes" id="UP000663203">
    <property type="component" value="Chromosome"/>
</dbReference>
<accession>A0A8A2VIK7</accession>
<evidence type="ECO:0000313" key="3">
    <source>
        <dbReference type="Proteomes" id="UP000663203"/>
    </source>
</evidence>